<evidence type="ECO:0008006" key="10">
    <source>
        <dbReference type="Google" id="ProtNLM"/>
    </source>
</evidence>
<evidence type="ECO:0000256" key="6">
    <source>
        <dbReference type="PIRSR" id="PIRSR000699-2"/>
    </source>
</evidence>
<dbReference type="RefSeq" id="WP_118041827.1">
    <property type="nucleotide sequence ID" value="NZ_BQNJ01000001.1"/>
</dbReference>
<feature type="modified residue" description="Phosphohistidine; by HPr" evidence="7">
    <location>
        <position position="79"/>
    </location>
</feature>
<dbReference type="PIRSF" id="PIRSF000699">
    <property type="entry name" value="PTS_IILac_III"/>
    <property type="match status" value="1"/>
</dbReference>
<feature type="binding site" evidence="6">
    <location>
        <position position="82"/>
    </location>
    <ligand>
        <name>Mg(2+)</name>
        <dbReference type="ChEBI" id="CHEBI:18420"/>
        <note>ligand shared between all trimeric partners</note>
    </ligand>
</feature>
<keyword evidence="1" id="KW-0813">Transport</keyword>
<protein>
    <recommendedName>
        <fullName evidence="10">PTS lactose/cellobiose transporter subunit IIA</fullName>
    </recommendedName>
</protein>
<sequence length="110" mass="12597">MADVTKLSECAMQIVTYAGCAKSSYMQALQEAKKGNWDQVEPRIKEGEQFYRQAHEQHGEILLKEVNTLEPQITLLMSHAEDQIMSAELVRVLVEELIEIYTNQKNQKGE</sequence>
<dbReference type="Pfam" id="PF02255">
    <property type="entry name" value="PTS_IIA"/>
    <property type="match status" value="1"/>
</dbReference>
<keyword evidence="6" id="KW-0479">Metal-binding</keyword>
<dbReference type="GO" id="GO:0046872">
    <property type="term" value="F:metal ion binding"/>
    <property type="evidence" value="ECO:0007669"/>
    <property type="project" value="UniProtKB-KW"/>
</dbReference>
<proteinExistence type="predicted"/>
<name>A0AA37NCB5_9FIRM</name>
<organism evidence="8 9">
    <name type="scientific">Hungatella hathewayi</name>
    <dbReference type="NCBI Taxonomy" id="154046"/>
    <lineage>
        <taxon>Bacteria</taxon>
        <taxon>Bacillati</taxon>
        <taxon>Bacillota</taxon>
        <taxon>Clostridia</taxon>
        <taxon>Lachnospirales</taxon>
        <taxon>Lachnospiraceae</taxon>
        <taxon>Hungatella</taxon>
    </lineage>
</organism>
<evidence type="ECO:0000256" key="4">
    <source>
        <dbReference type="ARBA" id="ARBA00022683"/>
    </source>
</evidence>
<dbReference type="EMBL" id="BQNJ01000001">
    <property type="protein sequence ID" value="GKH00924.1"/>
    <property type="molecule type" value="Genomic_DNA"/>
</dbReference>
<dbReference type="Gene3D" id="1.20.58.80">
    <property type="entry name" value="Phosphotransferase system, lactose/cellobiose-type IIA subunit"/>
    <property type="match status" value="1"/>
</dbReference>
<comment type="cofactor">
    <cofactor evidence="6">
        <name>Mg(2+)</name>
        <dbReference type="ChEBI" id="CHEBI:18420"/>
    </cofactor>
    <text evidence="6">Binds 1 Mg(2+) ion per trimer.</text>
</comment>
<feature type="active site" description="Tele-phosphohistidine intermediate" evidence="5">
    <location>
        <position position="79"/>
    </location>
</feature>
<evidence type="ECO:0000256" key="7">
    <source>
        <dbReference type="PROSITE-ProRule" id="PRU00418"/>
    </source>
</evidence>
<evidence type="ECO:0000313" key="8">
    <source>
        <dbReference type="EMBL" id="GKH00924.1"/>
    </source>
</evidence>
<keyword evidence="3" id="KW-0808">Transferase</keyword>
<comment type="caution">
    <text evidence="8">The sequence shown here is derived from an EMBL/GenBank/DDBJ whole genome shotgun (WGS) entry which is preliminary data.</text>
</comment>
<keyword evidence="6" id="KW-0460">Magnesium</keyword>
<evidence type="ECO:0000256" key="2">
    <source>
        <dbReference type="ARBA" id="ARBA00022597"/>
    </source>
</evidence>
<dbReference type="PANTHER" id="PTHR34382">
    <property type="entry name" value="PTS SYSTEM N,N'-DIACETYLCHITOBIOSE-SPECIFIC EIIA COMPONENT"/>
    <property type="match status" value="1"/>
</dbReference>
<gene>
    <name evidence="8" type="ORF">CE91St55_29050</name>
</gene>
<accession>A0AA37NCB5</accession>
<reference evidence="8" key="1">
    <citation type="submission" date="2022-01" db="EMBL/GenBank/DDBJ databases">
        <title>Novel bile acid biosynthetic pathways are enriched in the microbiome of centenarians.</title>
        <authorList>
            <person name="Sato Y."/>
            <person name="Atarashi K."/>
            <person name="Plichta R.D."/>
            <person name="Arai Y."/>
            <person name="Sasajima S."/>
            <person name="Kearney M.S."/>
            <person name="Suda W."/>
            <person name="Takeshita K."/>
            <person name="Sasaki T."/>
            <person name="Okamoto S."/>
            <person name="Skelly N.A."/>
            <person name="Okamura Y."/>
            <person name="Vlamakis H."/>
            <person name="Li Y."/>
            <person name="Tanoue T."/>
            <person name="Takei H."/>
            <person name="Nittono H."/>
            <person name="Narushima S."/>
            <person name="Irie J."/>
            <person name="Itoh H."/>
            <person name="Moriya K."/>
            <person name="Sugiura Y."/>
            <person name="Suematsu M."/>
            <person name="Moritoki N."/>
            <person name="Shibata S."/>
            <person name="Littman R.D."/>
            <person name="Fischbach A.M."/>
            <person name="Uwamino Y."/>
            <person name="Inoue T."/>
            <person name="Honda A."/>
            <person name="Hattori M."/>
            <person name="Murai T."/>
            <person name="Xavier J.R."/>
            <person name="Hirose N."/>
            <person name="Honda K."/>
        </authorList>
    </citation>
    <scope>NUCLEOTIDE SEQUENCE</scope>
    <source>
        <strain evidence="8">CE91-St55</strain>
    </source>
</reference>
<dbReference type="InterPro" id="IPR003188">
    <property type="entry name" value="PTS_IIA_lac/cel"/>
</dbReference>
<dbReference type="PANTHER" id="PTHR34382:SF7">
    <property type="entry name" value="PTS SYSTEM N,N'-DIACETYLCHITOBIOSE-SPECIFIC EIIA COMPONENT"/>
    <property type="match status" value="1"/>
</dbReference>
<dbReference type="GO" id="GO:0016740">
    <property type="term" value="F:transferase activity"/>
    <property type="evidence" value="ECO:0007669"/>
    <property type="project" value="UniProtKB-KW"/>
</dbReference>
<dbReference type="AlphaFoldDB" id="A0AA37NCB5"/>
<dbReference type="InterPro" id="IPR036542">
    <property type="entry name" value="PTS_IIA_lac/cel_sf"/>
</dbReference>
<dbReference type="Proteomes" id="UP001055091">
    <property type="component" value="Unassembled WGS sequence"/>
</dbReference>
<evidence type="ECO:0000256" key="3">
    <source>
        <dbReference type="ARBA" id="ARBA00022679"/>
    </source>
</evidence>
<evidence type="ECO:0000256" key="1">
    <source>
        <dbReference type="ARBA" id="ARBA00022448"/>
    </source>
</evidence>
<dbReference type="SUPFAM" id="SSF46973">
    <property type="entry name" value="Enzyme IIa from lactose specific PTS, IIa-lac"/>
    <property type="match status" value="1"/>
</dbReference>
<keyword evidence="4" id="KW-0598">Phosphotransferase system</keyword>
<dbReference type="GO" id="GO:0009401">
    <property type="term" value="P:phosphoenolpyruvate-dependent sugar phosphotransferase system"/>
    <property type="evidence" value="ECO:0007669"/>
    <property type="project" value="UniProtKB-KW"/>
</dbReference>
<dbReference type="PROSITE" id="PS51095">
    <property type="entry name" value="PTS_EIIA_TYPE_3"/>
    <property type="match status" value="1"/>
</dbReference>
<evidence type="ECO:0000313" key="9">
    <source>
        <dbReference type="Proteomes" id="UP001055091"/>
    </source>
</evidence>
<evidence type="ECO:0000256" key="5">
    <source>
        <dbReference type="PIRSR" id="PIRSR000699-1"/>
    </source>
</evidence>
<keyword evidence="2" id="KW-0762">Sugar transport</keyword>